<dbReference type="InterPro" id="IPR021136">
    <property type="entry name" value="Flagellar_hook_control-like_C"/>
</dbReference>
<dbReference type="InterPro" id="IPR038610">
    <property type="entry name" value="FliK-like_C_sf"/>
</dbReference>
<feature type="region of interest" description="Disordered" evidence="1">
    <location>
        <begin position="1"/>
        <end position="100"/>
    </location>
</feature>
<dbReference type="RefSeq" id="WP_163065241.1">
    <property type="nucleotide sequence ID" value="NZ_CP048649.1"/>
</dbReference>
<sequence>MNAGVYFQTMNSSPTAKIASSGSAQMSSGNKYSGESFKKEMDKAFDKQPSRAGELEKGHAADKRNDKVQQKEEPQKPEVEEVTPKQESPQEEVSPPAEVLAAVQMQQTIAPVSQPVLTMAQPDQELQSKAGMVAATADSSDLLMKEADSTTSQSNAGEKGEIKLPFQNSADLVKSAMLQNSKEGTQEGLAQRFAENLNQEQLNPLQDMQEETEVQKVPTFQSADTATDETGTDASEQVLENLLLKNNQLDPAKVNIKVAEAPVDTTRADAAQQLADKITYKLSQGKQEFDLELNPRNLGKVNIKMIFQNGTAELIMTTSNAKAHQLLASHADTLRSILEANTGLDSTINLKEAESNDGQFDRDNFQQQKENQQQQQEQQKKTATEGLSFVDRLRLGLVEDMEEAV</sequence>
<feature type="region of interest" description="Disordered" evidence="1">
    <location>
        <begin position="357"/>
        <end position="385"/>
    </location>
</feature>
<accession>A0A858BUB8</accession>
<keyword evidence="4" id="KW-1185">Reference proteome</keyword>
<gene>
    <name evidence="3" type="ORF">Ami103574_03160</name>
</gene>
<dbReference type="Proteomes" id="UP000466848">
    <property type="component" value="Chromosome"/>
</dbReference>
<evidence type="ECO:0000256" key="1">
    <source>
        <dbReference type="SAM" id="MobiDB-lite"/>
    </source>
</evidence>
<dbReference type="EMBL" id="CP048649">
    <property type="protein sequence ID" value="QIB68374.1"/>
    <property type="molecule type" value="Genomic_DNA"/>
</dbReference>
<feature type="domain" description="Flagellar hook-length control protein-like C-terminal" evidence="2">
    <location>
        <begin position="277"/>
        <end position="342"/>
    </location>
</feature>
<evidence type="ECO:0000313" key="3">
    <source>
        <dbReference type="EMBL" id="QIB68374.1"/>
    </source>
</evidence>
<dbReference type="AlphaFoldDB" id="A0A858BUB8"/>
<feature type="compositionally biased region" description="Basic and acidic residues" evidence="1">
    <location>
        <begin position="36"/>
        <end position="84"/>
    </location>
</feature>
<protein>
    <recommendedName>
        <fullName evidence="2">Flagellar hook-length control protein-like C-terminal domain-containing protein</fullName>
    </recommendedName>
</protein>
<dbReference type="Gene3D" id="3.30.750.140">
    <property type="match status" value="1"/>
</dbReference>
<dbReference type="Pfam" id="PF02120">
    <property type="entry name" value="Flg_hook"/>
    <property type="match status" value="1"/>
</dbReference>
<name>A0A858BUB8_9FIRM</name>
<dbReference type="KEGG" id="abut:Ami103574_03160"/>
<evidence type="ECO:0000313" key="4">
    <source>
        <dbReference type="Proteomes" id="UP000466848"/>
    </source>
</evidence>
<proteinExistence type="predicted"/>
<evidence type="ECO:0000259" key="2">
    <source>
        <dbReference type="Pfam" id="PF02120"/>
    </source>
</evidence>
<organism evidence="3 4">
    <name type="scientific">Aminipila butyrica</name>
    <dbReference type="NCBI Taxonomy" id="433296"/>
    <lineage>
        <taxon>Bacteria</taxon>
        <taxon>Bacillati</taxon>
        <taxon>Bacillota</taxon>
        <taxon>Clostridia</taxon>
        <taxon>Peptostreptococcales</taxon>
        <taxon>Anaerovoracaceae</taxon>
        <taxon>Aminipila</taxon>
    </lineage>
</organism>
<feature type="compositionally biased region" description="Low complexity" evidence="1">
    <location>
        <begin position="366"/>
        <end position="377"/>
    </location>
</feature>
<dbReference type="CDD" id="cd17470">
    <property type="entry name" value="T3SS_Flik_C"/>
    <property type="match status" value="1"/>
</dbReference>
<feature type="compositionally biased region" description="Polar residues" evidence="1">
    <location>
        <begin position="8"/>
        <end position="33"/>
    </location>
</feature>
<reference evidence="3 4" key="1">
    <citation type="submission" date="2020-02" db="EMBL/GenBank/DDBJ databases">
        <authorList>
            <person name="Kim Y.B."/>
            <person name="Roh S.W."/>
        </authorList>
    </citation>
    <scope>NUCLEOTIDE SEQUENCE [LARGE SCALE GENOMIC DNA]</scope>
    <source>
        <strain evidence="3 4">DSM 103574</strain>
    </source>
</reference>